<dbReference type="GO" id="GO:0004673">
    <property type="term" value="F:protein histidine kinase activity"/>
    <property type="evidence" value="ECO:0007669"/>
    <property type="project" value="UniProtKB-EC"/>
</dbReference>
<keyword evidence="3" id="KW-0597">Phosphoprotein</keyword>
<proteinExistence type="predicted"/>
<dbReference type="SUPFAM" id="SSF55874">
    <property type="entry name" value="ATPase domain of HSP90 chaperone/DNA topoisomerase II/histidine kinase"/>
    <property type="match status" value="1"/>
</dbReference>
<accession>A0ABZ2BU94</accession>
<dbReference type="PANTHER" id="PTHR45453:SF1">
    <property type="entry name" value="PHOSPHATE REGULON SENSOR PROTEIN PHOR"/>
    <property type="match status" value="1"/>
</dbReference>
<dbReference type="SUPFAM" id="SSF47384">
    <property type="entry name" value="Homodimeric domain of signal transducing histidine kinase"/>
    <property type="match status" value="1"/>
</dbReference>
<dbReference type="Gene3D" id="3.30.565.10">
    <property type="entry name" value="Histidine kinase-like ATPase, C-terminal domain"/>
    <property type="match status" value="1"/>
</dbReference>
<dbReference type="InterPro" id="IPR050351">
    <property type="entry name" value="BphY/WalK/GraS-like"/>
</dbReference>
<evidence type="ECO:0000313" key="8">
    <source>
        <dbReference type="EMBL" id="WVX48983.1"/>
    </source>
</evidence>
<evidence type="ECO:0000256" key="1">
    <source>
        <dbReference type="ARBA" id="ARBA00000085"/>
    </source>
</evidence>
<keyword evidence="4 8" id="KW-0808">Transferase</keyword>
<comment type="catalytic activity">
    <reaction evidence="1">
        <text>ATP + protein L-histidine = ADP + protein N-phospho-L-histidine.</text>
        <dbReference type="EC" id="2.7.13.3"/>
    </reaction>
</comment>
<protein>
    <recommendedName>
        <fullName evidence="2">histidine kinase</fullName>
        <ecNumber evidence="2">2.7.13.3</ecNumber>
    </recommendedName>
</protein>
<evidence type="ECO:0000313" key="9">
    <source>
        <dbReference type="Proteomes" id="UP001318682"/>
    </source>
</evidence>
<evidence type="ECO:0000256" key="5">
    <source>
        <dbReference type="ARBA" id="ARBA00022777"/>
    </source>
</evidence>
<feature type="domain" description="Histidine kinase" evidence="7">
    <location>
        <begin position="119"/>
        <end position="344"/>
    </location>
</feature>
<keyword evidence="5 8" id="KW-0418">Kinase</keyword>
<dbReference type="SMART" id="SM00387">
    <property type="entry name" value="HATPase_c"/>
    <property type="match status" value="1"/>
</dbReference>
<dbReference type="PRINTS" id="PR00344">
    <property type="entry name" value="BCTRLSENSOR"/>
</dbReference>
<dbReference type="InterPro" id="IPR005467">
    <property type="entry name" value="His_kinase_dom"/>
</dbReference>
<dbReference type="RefSeq" id="WP_187430733.1">
    <property type="nucleotide sequence ID" value="NZ_CP143423.1"/>
</dbReference>
<evidence type="ECO:0000259" key="7">
    <source>
        <dbReference type="PROSITE" id="PS50109"/>
    </source>
</evidence>
<name>A0ABZ2BU94_9RHOB</name>
<dbReference type="InterPro" id="IPR004358">
    <property type="entry name" value="Sig_transdc_His_kin-like_C"/>
</dbReference>
<dbReference type="EC" id="2.7.13.3" evidence="2"/>
<dbReference type="Pfam" id="PF02518">
    <property type="entry name" value="HATPase_c"/>
    <property type="match status" value="1"/>
</dbReference>
<evidence type="ECO:0000256" key="3">
    <source>
        <dbReference type="ARBA" id="ARBA00022553"/>
    </source>
</evidence>
<keyword evidence="9" id="KW-1185">Reference proteome</keyword>
<dbReference type="Pfam" id="PF00512">
    <property type="entry name" value="HisKA"/>
    <property type="match status" value="1"/>
</dbReference>
<sequence length="355" mass="38635">MSKALADILAALPLPALAIEGSERIIAANSEARALIGQGIEGRNYVTMLRQPALLDAIDNVLRDSRPRTAQYLVSDDVHDCIYDVSVRAVATQSVVLVSFQDITHLEKAGQMRRDFVANVSHELRTPLTALMGFIETLRGPAKNDSAARDRFLDIMQGEAGRMNRLVGDLLSLSRVESDGRVRPRDTVNLTDILNSVLRTLKPLATDAGVTLEVDFEQTPVEVTGDADQLMQVFTNLIENAVKYGASGKRVTLRIERVARDAALRSPGVVIHVVDYGPGIDAVHIPRLTERFYRADNHRSRALGGTGLGLAIVKHIINRHRGRLRVHSTLGQGAQFSVALPSDTDASASETPSEA</sequence>
<dbReference type="CDD" id="cd00082">
    <property type="entry name" value="HisKA"/>
    <property type="match status" value="1"/>
</dbReference>
<keyword evidence="6" id="KW-0902">Two-component regulatory system</keyword>
<dbReference type="PANTHER" id="PTHR45453">
    <property type="entry name" value="PHOSPHATE REGULON SENSOR PROTEIN PHOR"/>
    <property type="match status" value="1"/>
</dbReference>
<evidence type="ECO:0000256" key="2">
    <source>
        <dbReference type="ARBA" id="ARBA00012438"/>
    </source>
</evidence>
<gene>
    <name evidence="8" type="primary">rcsC_2</name>
    <name evidence="8" type="ORF">ROLI_020680</name>
</gene>
<dbReference type="InterPro" id="IPR036890">
    <property type="entry name" value="HATPase_C_sf"/>
</dbReference>
<dbReference type="SMART" id="SM00388">
    <property type="entry name" value="HisKA"/>
    <property type="match status" value="1"/>
</dbReference>
<dbReference type="Proteomes" id="UP001318682">
    <property type="component" value="Chromosome"/>
</dbReference>
<dbReference type="InterPro" id="IPR036097">
    <property type="entry name" value="HisK_dim/P_sf"/>
</dbReference>
<organism evidence="8 9">
    <name type="scientific">Roseobacter fucihabitans</name>
    <dbReference type="NCBI Taxonomy" id="1537242"/>
    <lineage>
        <taxon>Bacteria</taxon>
        <taxon>Pseudomonadati</taxon>
        <taxon>Pseudomonadota</taxon>
        <taxon>Alphaproteobacteria</taxon>
        <taxon>Rhodobacterales</taxon>
        <taxon>Roseobacteraceae</taxon>
        <taxon>Roseobacter</taxon>
    </lineage>
</organism>
<dbReference type="PROSITE" id="PS50109">
    <property type="entry name" value="HIS_KIN"/>
    <property type="match status" value="1"/>
</dbReference>
<evidence type="ECO:0000256" key="6">
    <source>
        <dbReference type="ARBA" id="ARBA00023012"/>
    </source>
</evidence>
<dbReference type="InterPro" id="IPR003594">
    <property type="entry name" value="HATPase_dom"/>
</dbReference>
<dbReference type="EMBL" id="CP143423">
    <property type="protein sequence ID" value="WVX48983.1"/>
    <property type="molecule type" value="Genomic_DNA"/>
</dbReference>
<dbReference type="Gene3D" id="1.10.287.130">
    <property type="match status" value="1"/>
</dbReference>
<reference evidence="9" key="1">
    <citation type="submission" date="2024-01" db="EMBL/GenBank/DDBJ databases">
        <title>Roseobacter fucihabitans sp. nov., isolated from the brown alga Fucus spiralis.</title>
        <authorList>
            <person name="Hahnke S."/>
            <person name="Berger M."/>
            <person name="Schlingloff A."/>
            <person name="Athale I."/>
            <person name="Neumann-Schaal M."/>
            <person name="Adenaya A."/>
            <person name="Poehlein A."/>
            <person name="Daniel R."/>
            <person name="Pertersen J."/>
            <person name="Brinkhoff T."/>
        </authorList>
    </citation>
    <scope>NUCLEOTIDE SEQUENCE [LARGE SCALE GENOMIC DNA]</scope>
    <source>
        <strain evidence="9">B14</strain>
    </source>
</reference>
<dbReference type="InterPro" id="IPR003661">
    <property type="entry name" value="HisK_dim/P_dom"/>
</dbReference>
<evidence type="ECO:0000256" key="4">
    <source>
        <dbReference type="ARBA" id="ARBA00022679"/>
    </source>
</evidence>